<dbReference type="SUPFAM" id="SSF50630">
    <property type="entry name" value="Acid proteases"/>
    <property type="match status" value="1"/>
</dbReference>
<gene>
    <name evidence="2" type="ORF">Pfra01_000702000</name>
</gene>
<dbReference type="AlphaFoldDB" id="A0A9W6X4G9"/>
<dbReference type="Gene3D" id="3.10.10.10">
    <property type="entry name" value="HIV Type 1 Reverse Transcriptase, subunit A, domain 1"/>
    <property type="match status" value="1"/>
</dbReference>
<dbReference type="Pfam" id="PF13650">
    <property type="entry name" value="Asp_protease_2"/>
    <property type="match status" value="1"/>
</dbReference>
<feature type="compositionally biased region" description="Basic and acidic residues" evidence="1">
    <location>
        <begin position="148"/>
        <end position="157"/>
    </location>
</feature>
<organism evidence="2 3">
    <name type="scientific">Phytophthora fragariaefolia</name>
    <dbReference type="NCBI Taxonomy" id="1490495"/>
    <lineage>
        <taxon>Eukaryota</taxon>
        <taxon>Sar</taxon>
        <taxon>Stramenopiles</taxon>
        <taxon>Oomycota</taxon>
        <taxon>Peronosporomycetes</taxon>
        <taxon>Peronosporales</taxon>
        <taxon>Peronosporaceae</taxon>
        <taxon>Phytophthora</taxon>
    </lineage>
</organism>
<dbReference type="InterPro" id="IPR001969">
    <property type="entry name" value="Aspartic_peptidase_AS"/>
</dbReference>
<evidence type="ECO:0000313" key="2">
    <source>
        <dbReference type="EMBL" id="GMF31064.1"/>
    </source>
</evidence>
<dbReference type="CDD" id="cd00303">
    <property type="entry name" value="retropepsin_like"/>
    <property type="match status" value="1"/>
</dbReference>
<name>A0A9W6X4G9_9STRA</name>
<comment type="caution">
    <text evidence="2">The sequence shown here is derived from an EMBL/GenBank/DDBJ whole genome shotgun (WGS) entry which is preliminary data.</text>
</comment>
<dbReference type="GO" id="GO:0004190">
    <property type="term" value="F:aspartic-type endopeptidase activity"/>
    <property type="evidence" value="ECO:0007669"/>
    <property type="project" value="InterPro"/>
</dbReference>
<dbReference type="Proteomes" id="UP001165121">
    <property type="component" value="Unassembled WGS sequence"/>
</dbReference>
<protein>
    <submittedName>
        <fullName evidence="2">Unnamed protein product</fullName>
    </submittedName>
</protein>
<dbReference type="SUPFAM" id="SSF56672">
    <property type="entry name" value="DNA/RNA polymerases"/>
    <property type="match status" value="1"/>
</dbReference>
<dbReference type="PROSITE" id="PS00141">
    <property type="entry name" value="ASP_PROTEASE"/>
    <property type="match status" value="1"/>
</dbReference>
<evidence type="ECO:0000256" key="1">
    <source>
        <dbReference type="SAM" id="MobiDB-lite"/>
    </source>
</evidence>
<feature type="region of interest" description="Disordered" evidence="1">
    <location>
        <begin position="147"/>
        <end position="170"/>
    </location>
</feature>
<accession>A0A9W6X4G9</accession>
<dbReference type="Gene3D" id="2.40.70.10">
    <property type="entry name" value="Acid Proteases"/>
    <property type="match status" value="1"/>
</dbReference>
<sequence>MPEMKYVKCLELLKSGRWVVCTVESFEALSRGYIDCLPSPMLADTGATLSLVSHRVLNRLGRSEAPFKPYKGRVKSSSGHMLRNYGRVHLELKLESLVVGLDLPVADQLHVNAILGVDVLGAFSAGIDVAERKMTLKRSGDVLPLGARDVHGDDGDIRSTPSTGSSAGGHEGTVVASALVVPDSAFKNEPSLAGETSKKRNDLYDERGGDSIASLKQEKGEGGLGEKVKASKPEVPSDKEVVLEADFFQSKLSDEQKAMFLQELNRFRDMFVESSKKPGRTDLLEFRIDTGENRPIKQQPYRVSFAEGEIMEAEIQQYLELGLIRPSTSPWASPFLMLRKPDGGIRFCIDYRKLNAVTVKELLPYAANW</sequence>
<dbReference type="InterPro" id="IPR021109">
    <property type="entry name" value="Peptidase_aspartic_dom_sf"/>
</dbReference>
<dbReference type="GO" id="GO:0006508">
    <property type="term" value="P:proteolysis"/>
    <property type="evidence" value="ECO:0007669"/>
    <property type="project" value="InterPro"/>
</dbReference>
<dbReference type="InterPro" id="IPR032567">
    <property type="entry name" value="RTL1-rel"/>
</dbReference>
<dbReference type="PANTHER" id="PTHR15503">
    <property type="entry name" value="LDOC1 RELATED"/>
    <property type="match status" value="1"/>
</dbReference>
<dbReference type="PANTHER" id="PTHR15503:SF22">
    <property type="entry name" value="TRANSPOSON TY3-I GAG POLYPROTEIN"/>
    <property type="match status" value="1"/>
</dbReference>
<proteinExistence type="predicted"/>
<evidence type="ECO:0000313" key="3">
    <source>
        <dbReference type="Proteomes" id="UP001165121"/>
    </source>
</evidence>
<dbReference type="OrthoDB" id="425619at2759"/>
<reference evidence="2" key="1">
    <citation type="submission" date="2023-04" db="EMBL/GenBank/DDBJ databases">
        <title>Phytophthora fragariaefolia NBRC 109709.</title>
        <authorList>
            <person name="Ichikawa N."/>
            <person name="Sato H."/>
            <person name="Tonouchi N."/>
        </authorList>
    </citation>
    <scope>NUCLEOTIDE SEQUENCE</scope>
    <source>
        <strain evidence="2">NBRC 109709</strain>
    </source>
</reference>
<keyword evidence="3" id="KW-1185">Reference proteome</keyword>
<dbReference type="InterPro" id="IPR043502">
    <property type="entry name" value="DNA/RNA_pol_sf"/>
</dbReference>
<dbReference type="EMBL" id="BSXT01000614">
    <property type="protein sequence ID" value="GMF31064.1"/>
    <property type="molecule type" value="Genomic_DNA"/>
</dbReference>